<dbReference type="AlphaFoldDB" id="A0A542ZVM1"/>
<dbReference type="OrthoDB" id="9766267at2"/>
<evidence type="ECO:0000256" key="5">
    <source>
        <dbReference type="ARBA" id="ARBA00022989"/>
    </source>
</evidence>
<dbReference type="RefSeq" id="WP_142119331.1">
    <property type="nucleotide sequence ID" value="NZ_BAAASV010000003.1"/>
</dbReference>
<organism evidence="9 10">
    <name type="scientific">Rarobacter faecitabidus</name>
    <dbReference type="NCBI Taxonomy" id="13243"/>
    <lineage>
        <taxon>Bacteria</taxon>
        <taxon>Bacillati</taxon>
        <taxon>Actinomycetota</taxon>
        <taxon>Actinomycetes</taxon>
        <taxon>Micrococcales</taxon>
        <taxon>Rarobacteraceae</taxon>
        <taxon>Rarobacter</taxon>
    </lineage>
</organism>
<feature type="transmembrane region" description="Helical" evidence="8">
    <location>
        <begin position="401"/>
        <end position="422"/>
    </location>
</feature>
<accession>A0A542ZVM1</accession>
<feature type="transmembrane region" description="Helical" evidence="8">
    <location>
        <begin position="253"/>
        <end position="275"/>
    </location>
</feature>
<evidence type="ECO:0000256" key="8">
    <source>
        <dbReference type="SAM" id="Phobius"/>
    </source>
</evidence>
<evidence type="ECO:0000256" key="4">
    <source>
        <dbReference type="ARBA" id="ARBA00022692"/>
    </source>
</evidence>
<evidence type="ECO:0000256" key="7">
    <source>
        <dbReference type="ARBA" id="ARBA00031174"/>
    </source>
</evidence>
<comment type="similarity">
    <text evidence="2">Belongs to the SLC13A/DASS transporter (TC 2.A.47) family. NADC subfamily.</text>
</comment>
<proteinExistence type="inferred from homology"/>
<dbReference type="GO" id="GO:1905039">
    <property type="term" value="P:carboxylic acid transmembrane transport"/>
    <property type="evidence" value="ECO:0007669"/>
    <property type="project" value="UniProtKB-ARBA"/>
</dbReference>
<feature type="transmembrane region" description="Helical" evidence="8">
    <location>
        <begin position="185"/>
        <end position="201"/>
    </location>
</feature>
<feature type="transmembrane region" description="Helical" evidence="8">
    <location>
        <begin position="213"/>
        <end position="233"/>
    </location>
</feature>
<dbReference type="PANTHER" id="PTHR10283:SF82">
    <property type="entry name" value="SOLUTE CARRIER FAMILY 13 MEMBER 2"/>
    <property type="match status" value="1"/>
</dbReference>
<dbReference type="PANTHER" id="PTHR10283">
    <property type="entry name" value="SOLUTE CARRIER FAMILY 13 MEMBER"/>
    <property type="match status" value="1"/>
</dbReference>
<sequence length="519" mass="54950">MQPDRSLVIFKSPSAASRKLVGRVLRRGRRIGRQRLGLIVGPVAAIAVFVAMPQIQPAVADFAIPDAPGAGVNAAALTAAVVVWMGLWWMFEAVPLAVTALLPIVIFTALGGLESTAVAAPYANPVVFLFLGGFVLAIAMQRWQLHRRIALTVLRFSGTRPSRLVLGFMIATALISMWVSNTATAVMMLPIGSSVLATLSARRGRTDRKLSASLMLGIAYAATIGSFGTIIASPPNALLVGYLSATRGIHIGFAQWMAVGVPLSIVFLAVTWLVLTRIIFRTSNEPIPGEKSLIRDELDRLGPITRAEVRVIVIFALTALCWVVLPLVWRSSPLTDEVIAVLALFALFLTPSGEERGVRLLQWSDTKDLPWGILLLFGGGLALAARITSSGLGEWIGERASGAQVLPGFLIIMVICALTLLLTEFMSNTAAAATLLPIMGGVAISIGADPLLFTVPVALTAACTFMMPAATPPNAIAISSGYVKVPQMFRAGAPLSALTIVLIPLTIATLGHLFLGIDL</sequence>
<keyword evidence="6 8" id="KW-0472">Membrane</keyword>
<keyword evidence="4 8" id="KW-0812">Transmembrane</keyword>
<feature type="transmembrane region" description="Helical" evidence="8">
    <location>
        <begin position="36"/>
        <end position="55"/>
    </location>
</feature>
<dbReference type="Proteomes" id="UP000315389">
    <property type="component" value="Unassembled WGS sequence"/>
</dbReference>
<feature type="transmembrane region" description="Helical" evidence="8">
    <location>
        <begin position="94"/>
        <end position="113"/>
    </location>
</feature>
<dbReference type="CDD" id="cd01115">
    <property type="entry name" value="SLC13_permease"/>
    <property type="match status" value="1"/>
</dbReference>
<evidence type="ECO:0000256" key="3">
    <source>
        <dbReference type="ARBA" id="ARBA00020150"/>
    </source>
</evidence>
<feature type="transmembrane region" description="Helical" evidence="8">
    <location>
        <begin position="491"/>
        <end position="515"/>
    </location>
</feature>
<feature type="transmembrane region" description="Helical" evidence="8">
    <location>
        <begin position="119"/>
        <end position="140"/>
    </location>
</feature>
<evidence type="ECO:0000256" key="1">
    <source>
        <dbReference type="ARBA" id="ARBA00004141"/>
    </source>
</evidence>
<feature type="transmembrane region" description="Helical" evidence="8">
    <location>
        <begin position="309"/>
        <end position="328"/>
    </location>
</feature>
<protein>
    <recommendedName>
        <fullName evidence="3">Sodium-dependent dicarboxylate transporter SdcS</fullName>
    </recommendedName>
    <alternativeName>
        <fullName evidence="7">Na(+)/dicarboxylate symporter</fullName>
    </alternativeName>
</protein>
<feature type="transmembrane region" description="Helical" evidence="8">
    <location>
        <begin position="371"/>
        <end position="389"/>
    </location>
</feature>
<feature type="transmembrane region" description="Helical" evidence="8">
    <location>
        <begin position="67"/>
        <end position="87"/>
    </location>
</feature>
<dbReference type="EMBL" id="VFOS01000001">
    <property type="protein sequence ID" value="TQL64407.1"/>
    <property type="molecule type" value="Genomic_DNA"/>
</dbReference>
<evidence type="ECO:0000256" key="2">
    <source>
        <dbReference type="ARBA" id="ARBA00006772"/>
    </source>
</evidence>
<dbReference type="InterPro" id="IPR001898">
    <property type="entry name" value="SLC13A/DASS"/>
</dbReference>
<comment type="caution">
    <text evidence="9">The sequence shown here is derived from an EMBL/GenBank/DDBJ whole genome shotgun (WGS) entry which is preliminary data.</text>
</comment>
<reference evidence="9 10" key="1">
    <citation type="submission" date="2019-06" db="EMBL/GenBank/DDBJ databases">
        <title>Sequencing the genomes of 1000 actinobacteria strains.</title>
        <authorList>
            <person name="Klenk H.-P."/>
        </authorList>
    </citation>
    <scope>NUCLEOTIDE SEQUENCE [LARGE SCALE GENOMIC DNA]</scope>
    <source>
        <strain evidence="9 10">DSM 4813</strain>
    </source>
</reference>
<gene>
    <name evidence="9" type="ORF">FB461_0909</name>
</gene>
<dbReference type="GO" id="GO:0005886">
    <property type="term" value="C:plasma membrane"/>
    <property type="evidence" value="ECO:0007669"/>
    <property type="project" value="TreeGrafter"/>
</dbReference>
<name>A0A542ZVM1_RARFA</name>
<keyword evidence="10" id="KW-1185">Reference proteome</keyword>
<dbReference type="NCBIfam" id="TIGR00785">
    <property type="entry name" value="dass"/>
    <property type="match status" value="1"/>
</dbReference>
<evidence type="ECO:0000313" key="9">
    <source>
        <dbReference type="EMBL" id="TQL64407.1"/>
    </source>
</evidence>
<keyword evidence="5 8" id="KW-1133">Transmembrane helix</keyword>
<dbReference type="GO" id="GO:0008514">
    <property type="term" value="F:organic anion transmembrane transporter activity"/>
    <property type="evidence" value="ECO:0007669"/>
    <property type="project" value="UniProtKB-ARBA"/>
</dbReference>
<evidence type="ECO:0000313" key="10">
    <source>
        <dbReference type="Proteomes" id="UP000315389"/>
    </source>
</evidence>
<dbReference type="Pfam" id="PF00939">
    <property type="entry name" value="Na_sulph_symp"/>
    <property type="match status" value="1"/>
</dbReference>
<evidence type="ECO:0000256" key="6">
    <source>
        <dbReference type="ARBA" id="ARBA00023136"/>
    </source>
</evidence>
<comment type="subcellular location">
    <subcellularLocation>
        <location evidence="1">Membrane</location>
        <topology evidence="1">Multi-pass membrane protein</topology>
    </subcellularLocation>
</comment>
<feature type="transmembrane region" description="Helical" evidence="8">
    <location>
        <begin position="161"/>
        <end position="179"/>
    </location>
</feature>